<comment type="similarity">
    <text evidence="1">Belongs to the cytochrome b5 family. MAPR subfamily.</text>
</comment>
<gene>
    <name evidence="2" type="ORF">SMRZ_LOCUS24406</name>
</gene>
<keyword evidence="3" id="KW-1185">Reference proteome</keyword>
<evidence type="ECO:0000313" key="2">
    <source>
        <dbReference type="EMBL" id="VDP51142.1"/>
    </source>
</evidence>
<dbReference type="GO" id="GO:0016020">
    <property type="term" value="C:membrane"/>
    <property type="evidence" value="ECO:0007669"/>
    <property type="project" value="TreeGrafter"/>
</dbReference>
<dbReference type="Proteomes" id="UP000277204">
    <property type="component" value="Unassembled WGS sequence"/>
</dbReference>
<dbReference type="PANTHER" id="PTHR10281:SF106">
    <property type="entry name" value="IP06960P-RELATED"/>
    <property type="match status" value="1"/>
</dbReference>
<reference evidence="2 3" key="1">
    <citation type="submission" date="2018-11" db="EMBL/GenBank/DDBJ databases">
        <authorList>
            <consortium name="Pathogen Informatics"/>
        </authorList>
    </citation>
    <scope>NUCLEOTIDE SEQUENCE [LARGE SCALE GENOMIC DNA]</scope>
    <source>
        <strain evidence="2 3">Zambia</strain>
    </source>
</reference>
<dbReference type="FunFam" id="3.10.120.10:FF:000003">
    <property type="entry name" value="membrane-associated progesterone receptor component 1"/>
    <property type="match status" value="1"/>
</dbReference>
<organism evidence="2 3">
    <name type="scientific">Schistosoma margrebowiei</name>
    <dbReference type="NCBI Taxonomy" id="48269"/>
    <lineage>
        <taxon>Eukaryota</taxon>
        <taxon>Metazoa</taxon>
        <taxon>Spiralia</taxon>
        <taxon>Lophotrochozoa</taxon>
        <taxon>Platyhelminthes</taxon>
        <taxon>Trematoda</taxon>
        <taxon>Digenea</taxon>
        <taxon>Strigeidida</taxon>
        <taxon>Schistosomatoidea</taxon>
        <taxon>Schistosomatidae</taxon>
        <taxon>Schistosoma</taxon>
    </lineage>
</organism>
<dbReference type="GO" id="GO:0005783">
    <property type="term" value="C:endoplasmic reticulum"/>
    <property type="evidence" value="ECO:0007669"/>
    <property type="project" value="TreeGrafter"/>
</dbReference>
<dbReference type="Gene3D" id="3.10.120.10">
    <property type="entry name" value="Cytochrome b5-like heme/steroid binding domain"/>
    <property type="match status" value="1"/>
</dbReference>
<accession>A0A183N7Y1</accession>
<evidence type="ECO:0000313" key="3">
    <source>
        <dbReference type="Proteomes" id="UP000277204"/>
    </source>
</evidence>
<dbReference type="InterPro" id="IPR001199">
    <property type="entry name" value="Cyt_B5-like_heme/steroid-bd"/>
</dbReference>
<protein>
    <submittedName>
        <fullName evidence="2">Uncharacterized protein</fullName>
    </submittedName>
</protein>
<sequence>MGKDGPKQGDYVVAVIDAVKCPINITLFLICILLVYLSLRPLLRKKKSQKCEVPKMGKRDFTLEELQSFDGSGEHKRILIAVNGKIFDVTNKGQGFYGKGAPYAAFAGRDASRALACFNLETKDDYDDLSDLTADQMQTLREWELQFSGKIVILCKPHCRYIYVSIFYHLIINIISLHIWLCLATKVQPIASHVNL</sequence>
<name>A0A183N7Y1_9TREM</name>
<dbReference type="Pfam" id="PF00173">
    <property type="entry name" value="Cyt-b5"/>
    <property type="match status" value="1"/>
</dbReference>
<dbReference type="SUPFAM" id="SSF55856">
    <property type="entry name" value="Cytochrome b5-like heme/steroid binding domain"/>
    <property type="match status" value="1"/>
</dbReference>
<evidence type="ECO:0000256" key="1">
    <source>
        <dbReference type="ARBA" id="ARBA00038357"/>
    </source>
</evidence>
<dbReference type="InterPro" id="IPR036400">
    <property type="entry name" value="Cyt_B5-like_heme/steroid_sf"/>
</dbReference>
<dbReference type="EMBL" id="UZAI01020368">
    <property type="protein sequence ID" value="VDP51142.1"/>
    <property type="molecule type" value="Genomic_DNA"/>
</dbReference>
<dbReference type="AlphaFoldDB" id="A0A183N7Y1"/>
<proteinExistence type="inferred from homology"/>
<dbReference type="STRING" id="48269.A0A183N7Y1"/>
<dbReference type="InterPro" id="IPR050577">
    <property type="entry name" value="MAPR/NEUFC/NENF-like"/>
</dbReference>
<dbReference type="SMART" id="SM01117">
    <property type="entry name" value="Cyt-b5"/>
    <property type="match status" value="1"/>
</dbReference>
<dbReference type="PANTHER" id="PTHR10281">
    <property type="entry name" value="MEMBRANE-ASSOCIATED PROGESTERONE RECEPTOR COMPONENT-RELATED"/>
    <property type="match status" value="1"/>
</dbReference>